<dbReference type="AlphaFoldDB" id="U4LW72"/>
<dbReference type="EMBL" id="HF936042">
    <property type="protein sequence ID" value="CCX33291.1"/>
    <property type="molecule type" value="Genomic_DNA"/>
</dbReference>
<sequence length="153" mass="17218">MKSMFLTRAVVSCLRTVPHTFIRAASYSAFQNPSALPDSITLGLLLGRQYQVILGATATIHVPAPPSFQTTVPDIPDEILENMPHDSKIHDTIYNMRCAVLAMRWLIHEIESKGPIDASAQLEIDRTWAEMAEVKKRIDELLKIADELYSNRK</sequence>
<evidence type="ECO:0000313" key="1">
    <source>
        <dbReference type="EMBL" id="CCX33291.1"/>
    </source>
</evidence>
<accession>U4LW72</accession>
<reference evidence="1 2" key="1">
    <citation type="journal article" date="2013" name="PLoS Genet.">
        <title>The genome and development-dependent transcriptomes of Pyronema confluens: a window into fungal evolution.</title>
        <authorList>
            <person name="Traeger S."/>
            <person name="Altegoer F."/>
            <person name="Freitag M."/>
            <person name="Gabaldon T."/>
            <person name="Kempken F."/>
            <person name="Kumar A."/>
            <person name="Marcet-Houben M."/>
            <person name="Poggeler S."/>
            <person name="Stajich J.E."/>
            <person name="Nowrousian M."/>
        </authorList>
    </citation>
    <scope>NUCLEOTIDE SEQUENCE [LARGE SCALE GENOMIC DNA]</scope>
    <source>
        <strain evidence="2">CBS 100304</strain>
        <tissue evidence="1">Vegetative mycelium</tissue>
    </source>
</reference>
<dbReference type="Proteomes" id="UP000018144">
    <property type="component" value="Unassembled WGS sequence"/>
</dbReference>
<gene>
    <name evidence="1" type="ORF">PCON_14331</name>
</gene>
<proteinExistence type="predicted"/>
<evidence type="ECO:0000313" key="2">
    <source>
        <dbReference type="Proteomes" id="UP000018144"/>
    </source>
</evidence>
<keyword evidence="2" id="KW-1185">Reference proteome</keyword>
<protein>
    <submittedName>
        <fullName evidence="1">Uncharacterized protein</fullName>
    </submittedName>
</protein>
<organism evidence="1 2">
    <name type="scientific">Pyronema omphalodes (strain CBS 100304)</name>
    <name type="common">Pyronema confluens</name>
    <dbReference type="NCBI Taxonomy" id="1076935"/>
    <lineage>
        <taxon>Eukaryota</taxon>
        <taxon>Fungi</taxon>
        <taxon>Dikarya</taxon>
        <taxon>Ascomycota</taxon>
        <taxon>Pezizomycotina</taxon>
        <taxon>Pezizomycetes</taxon>
        <taxon>Pezizales</taxon>
        <taxon>Pyronemataceae</taxon>
        <taxon>Pyronema</taxon>
    </lineage>
</organism>
<name>U4LW72_PYROM</name>